<sequence>MPKAYYRLLEELQAVDFVLVELNLYLDTHPQDLNALKQYNRFAQERKKIAGEFESRFGPLQHFGHSYSRFPWKWVEPPWPWQV</sequence>
<dbReference type="Proteomes" id="UP000188603">
    <property type="component" value="Chromosome"/>
</dbReference>
<dbReference type="Pfam" id="PF12652">
    <property type="entry name" value="CotJB"/>
    <property type="match status" value="1"/>
</dbReference>
<dbReference type="RefSeq" id="WP_077721365.1">
    <property type="nucleotide sequence ID" value="NZ_CP019699.1"/>
</dbReference>
<keyword evidence="2" id="KW-0946">Virion</keyword>
<gene>
    <name evidence="2" type="ORF">B0W44_11395</name>
</gene>
<evidence type="ECO:0000259" key="1">
    <source>
        <dbReference type="Pfam" id="PF12652"/>
    </source>
</evidence>
<dbReference type="KEGG" id="ntr:B0W44_11395"/>
<evidence type="ECO:0000313" key="2">
    <source>
        <dbReference type="EMBL" id="AQS57522.1"/>
    </source>
</evidence>
<name>A0A1U9KBX6_9BACL</name>
<evidence type="ECO:0000313" key="3">
    <source>
        <dbReference type="Proteomes" id="UP000188603"/>
    </source>
</evidence>
<dbReference type="STRING" id="1471761.B0W44_11395"/>
<protein>
    <submittedName>
        <fullName evidence="2">Spore coat protein CotJB</fullName>
    </submittedName>
</protein>
<dbReference type="InterPro" id="IPR024207">
    <property type="entry name" value="CotJB_dom"/>
</dbReference>
<reference evidence="2 3" key="1">
    <citation type="journal article" date="2015" name="Int. J. Syst. Evol. Microbiol.">
        <title>Novibacillus thermophilus gen. nov., sp. nov., a Gram-staining-negative and moderately thermophilic member of the family Thermoactinomycetaceae.</title>
        <authorList>
            <person name="Yang G."/>
            <person name="Chen J."/>
            <person name="Zhou S."/>
        </authorList>
    </citation>
    <scope>NUCLEOTIDE SEQUENCE [LARGE SCALE GENOMIC DNA]</scope>
    <source>
        <strain evidence="2 3">SG-1</strain>
    </source>
</reference>
<dbReference type="PIRSF" id="PIRSF010606">
    <property type="entry name" value="Spore_coat_CotJB"/>
    <property type="match status" value="1"/>
</dbReference>
<accession>A0A1U9KBX6</accession>
<proteinExistence type="predicted"/>
<dbReference type="InterPro" id="IPR016571">
    <property type="entry name" value="Spore_coat_assembly_CotJB"/>
</dbReference>
<dbReference type="OrthoDB" id="9804099at2"/>
<dbReference type="AlphaFoldDB" id="A0A1U9KBX6"/>
<organism evidence="2 3">
    <name type="scientific">Novibacillus thermophilus</name>
    <dbReference type="NCBI Taxonomy" id="1471761"/>
    <lineage>
        <taxon>Bacteria</taxon>
        <taxon>Bacillati</taxon>
        <taxon>Bacillota</taxon>
        <taxon>Bacilli</taxon>
        <taxon>Bacillales</taxon>
        <taxon>Thermoactinomycetaceae</taxon>
        <taxon>Novibacillus</taxon>
    </lineage>
</organism>
<dbReference type="EMBL" id="CP019699">
    <property type="protein sequence ID" value="AQS57522.1"/>
    <property type="molecule type" value="Genomic_DNA"/>
</dbReference>
<keyword evidence="3" id="KW-1185">Reference proteome</keyword>
<feature type="domain" description="Protein CotJB" evidence="1">
    <location>
        <begin position="7"/>
        <end position="82"/>
    </location>
</feature>
<keyword evidence="2" id="KW-0167">Capsid protein</keyword>